<sequence>MGYWPSYSEISASSRATYLEWLRSGRNDTAYNPGYLFLYFYGLERRFCENFSGTEEKNIIFDEVKRLRSLFQDNYSVQKYLGNFIDYASVVLGRGEDNYLLTRRYEIGLPLSLRVSVGIFLEQEKPLDAEIVFQWWRLHPESQVRTVARRCPDEFQALFREKFVSRYPKGLNVSKPKRVLKGTYEAASSEFTFDFTPKIGGKELADISNLKKPVTIAQEIADEAMNELDRFSRYLSRNPEGRGSVEAQALLPKELWKLFPSEELDALSGWAGAIINDGGLVSLVDVIYRLEGAYPEKVGKRQLSDAADALARLGAGMAPDPRFSLRSPKVGDPVVLFKLPDDDIHLGDVTDRYRAALIQLAVGTFVAQADGTVVPSEEAALKNAIAGQADLTPAEQARLLANLKWLLMVPPDMSLLRGKLKAATPEQQKAIRDFAVTMAHADSLLRPEEVGGIEKIYKALGVDTADVYSDIHSTVFRDVPVTVRAEQKARNGETLPAEEGSPLKLDAGRIAAIQSDTASVSSVLGSIFGNELADEDDEIEVSSDSGSRFAGLSAGHAAFLSDLILRDHWTDEEFDGLAGRHKLMVAGCLEAINEWAYARFDDALIEEYDGYDLNIDVVQELRESV</sequence>
<dbReference type="InterPro" id="IPR029024">
    <property type="entry name" value="TerB-like"/>
</dbReference>
<dbReference type="InterPro" id="IPR028932">
    <property type="entry name" value="TerB-C"/>
</dbReference>
<dbReference type="InterPro" id="IPR025266">
    <property type="entry name" value="TerB_N"/>
</dbReference>
<dbReference type="AlphaFoldDB" id="A0A378ZXK7"/>
<evidence type="ECO:0000259" key="1">
    <source>
        <dbReference type="Pfam" id="PF05099"/>
    </source>
</evidence>
<dbReference type="EMBL" id="UGSK01000001">
    <property type="protein sequence ID" value="SUB01271.1"/>
    <property type="molecule type" value="Genomic_DNA"/>
</dbReference>
<dbReference type="SUPFAM" id="SSF158682">
    <property type="entry name" value="TerB-like"/>
    <property type="match status" value="1"/>
</dbReference>
<dbReference type="InterPro" id="IPR007791">
    <property type="entry name" value="DjlA_N"/>
</dbReference>
<name>A0A378ZXK7_9HYPH</name>
<dbReference type="Pfam" id="PF15615">
    <property type="entry name" value="TerB_C"/>
    <property type="match status" value="1"/>
</dbReference>
<dbReference type="CDD" id="cd07176">
    <property type="entry name" value="terB"/>
    <property type="match status" value="1"/>
</dbReference>
<evidence type="ECO:0000259" key="2">
    <source>
        <dbReference type="Pfam" id="PF13208"/>
    </source>
</evidence>
<evidence type="ECO:0000313" key="4">
    <source>
        <dbReference type="EMBL" id="SUB01271.1"/>
    </source>
</evidence>
<reference evidence="4 5" key="1">
    <citation type="submission" date="2018-06" db="EMBL/GenBank/DDBJ databases">
        <authorList>
            <consortium name="Pathogen Informatics"/>
            <person name="Doyle S."/>
        </authorList>
    </citation>
    <scope>NUCLEOTIDE SEQUENCE [LARGE SCALE GENOMIC DNA]</scope>
    <source>
        <strain evidence="4 5">NCTC13350</strain>
    </source>
</reference>
<dbReference type="Pfam" id="PF05099">
    <property type="entry name" value="TerB"/>
    <property type="match status" value="1"/>
</dbReference>
<accession>A0A378ZXK7</accession>
<dbReference type="Gene3D" id="1.10.3680.10">
    <property type="entry name" value="TerB-like"/>
    <property type="match status" value="1"/>
</dbReference>
<evidence type="ECO:0000313" key="5">
    <source>
        <dbReference type="Proteomes" id="UP000255000"/>
    </source>
</evidence>
<evidence type="ECO:0000259" key="3">
    <source>
        <dbReference type="Pfam" id="PF15615"/>
    </source>
</evidence>
<feature type="domain" description="TerB-C" evidence="3">
    <location>
        <begin position="489"/>
        <end position="622"/>
    </location>
</feature>
<organism evidence="4 5">
    <name type="scientific">Pannonibacter phragmitetus</name>
    <dbReference type="NCBI Taxonomy" id="121719"/>
    <lineage>
        <taxon>Bacteria</taxon>
        <taxon>Pseudomonadati</taxon>
        <taxon>Pseudomonadota</taxon>
        <taxon>Alphaproteobacteria</taxon>
        <taxon>Hyphomicrobiales</taxon>
        <taxon>Stappiaceae</taxon>
        <taxon>Pannonibacter</taxon>
    </lineage>
</organism>
<protein>
    <submittedName>
        <fullName evidence="4">Tellurite resistance protein TerB</fullName>
    </submittedName>
</protein>
<feature type="domain" description="Co-chaperone DjlA N-terminal" evidence="1">
    <location>
        <begin position="361"/>
        <end position="467"/>
    </location>
</feature>
<dbReference type="Pfam" id="PF13208">
    <property type="entry name" value="TerB_N"/>
    <property type="match status" value="1"/>
</dbReference>
<feature type="domain" description="TerB N-terminal" evidence="2">
    <location>
        <begin position="1"/>
        <end position="147"/>
    </location>
</feature>
<proteinExistence type="predicted"/>
<dbReference type="Proteomes" id="UP000255000">
    <property type="component" value="Unassembled WGS sequence"/>
</dbReference>
<gene>
    <name evidence="4" type="ORF">NCTC13350_02207</name>
</gene>